<dbReference type="SUPFAM" id="SSF54495">
    <property type="entry name" value="UBC-like"/>
    <property type="match status" value="1"/>
</dbReference>
<dbReference type="EMBL" id="FN649222">
    <property type="protein sequence ID" value="CBJ28273.1"/>
    <property type="molecule type" value="Genomic_DNA"/>
</dbReference>
<gene>
    <name evidence="6" type="ORF">Esi_0098_0002</name>
</gene>
<reference evidence="6 7" key="1">
    <citation type="journal article" date="2010" name="Nature">
        <title>The Ectocarpus genome and the independent evolution of multicellularity in brown algae.</title>
        <authorList>
            <person name="Cock J.M."/>
            <person name="Sterck L."/>
            <person name="Rouze P."/>
            <person name="Scornet D."/>
            <person name="Allen A.E."/>
            <person name="Amoutzias G."/>
            <person name="Anthouard V."/>
            <person name="Artiguenave F."/>
            <person name="Aury J.M."/>
            <person name="Badger J.H."/>
            <person name="Beszteri B."/>
            <person name="Billiau K."/>
            <person name="Bonnet E."/>
            <person name="Bothwell J.H."/>
            <person name="Bowler C."/>
            <person name="Boyen C."/>
            <person name="Brownlee C."/>
            <person name="Carrano C.J."/>
            <person name="Charrier B."/>
            <person name="Cho G.Y."/>
            <person name="Coelho S.M."/>
            <person name="Collen J."/>
            <person name="Corre E."/>
            <person name="Da Silva C."/>
            <person name="Delage L."/>
            <person name="Delaroque N."/>
            <person name="Dittami S.M."/>
            <person name="Doulbeau S."/>
            <person name="Elias M."/>
            <person name="Farnham G."/>
            <person name="Gachon C.M."/>
            <person name="Gschloessl B."/>
            <person name="Heesch S."/>
            <person name="Jabbari K."/>
            <person name="Jubin C."/>
            <person name="Kawai H."/>
            <person name="Kimura K."/>
            <person name="Kloareg B."/>
            <person name="Kupper F.C."/>
            <person name="Lang D."/>
            <person name="Le Bail A."/>
            <person name="Leblanc C."/>
            <person name="Lerouge P."/>
            <person name="Lohr M."/>
            <person name="Lopez P.J."/>
            <person name="Martens C."/>
            <person name="Maumus F."/>
            <person name="Michel G."/>
            <person name="Miranda-Saavedra D."/>
            <person name="Morales J."/>
            <person name="Moreau H."/>
            <person name="Motomura T."/>
            <person name="Nagasato C."/>
            <person name="Napoli C.A."/>
            <person name="Nelson D.R."/>
            <person name="Nyvall-Collen P."/>
            <person name="Peters A.F."/>
            <person name="Pommier C."/>
            <person name="Potin P."/>
            <person name="Poulain J."/>
            <person name="Quesneville H."/>
            <person name="Read B."/>
            <person name="Rensing S.A."/>
            <person name="Ritter A."/>
            <person name="Rousvoal S."/>
            <person name="Samanta M."/>
            <person name="Samson G."/>
            <person name="Schroeder D.C."/>
            <person name="Segurens B."/>
            <person name="Strittmatter M."/>
            <person name="Tonon T."/>
            <person name="Tregear J.W."/>
            <person name="Valentin K."/>
            <person name="von Dassow P."/>
            <person name="Yamagishi T."/>
            <person name="Van de Peer Y."/>
            <person name="Wincker P."/>
        </authorList>
    </citation>
    <scope>NUCLEOTIDE SEQUENCE [LARGE SCALE GENOMIC DNA]</scope>
    <source>
        <strain evidence="7">Ec32 / CCAP1310/4</strain>
    </source>
</reference>
<dbReference type="Pfam" id="PF00179">
    <property type="entry name" value="UQ_con"/>
    <property type="match status" value="1"/>
</dbReference>
<dbReference type="OrthoDB" id="10253686at2759"/>
<dbReference type="GO" id="GO:0016740">
    <property type="term" value="F:transferase activity"/>
    <property type="evidence" value="ECO:0007669"/>
    <property type="project" value="UniProtKB-KW"/>
</dbReference>
<dbReference type="PROSITE" id="PS00183">
    <property type="entry name" value="UBC_1"/>
    <property type="match status" value="1"/>
</dbReference>
<protein>
    <recommendedName>
        <fullName evidence="5">UBC core domain-containing protein</fullName>
    </recommendedName>
</protein>
<dbReference type="PANTHER" id="PTHR24067">
    <property type="entry name" value="UBIQUITIN-CONJUGATING ENZYME E2"/>
    <property type="match status" value="1"/>
</dbReference>
<dbReference type="AlphaFoldDB" id="D7G9D3"/>
<dbReference type="SMART" id="SM00212">
    <property type="entry name" value="UBCc"/>
    <property type="match status" value="1"/>
</dbReference>
<name>D7G9D3_ECTSI</name>
<keyword evidence="4" id="KW-0067">ATP-binding</keyword>
<evidence type="ECO:0000256" key="2">
    <source>
        <dbReference type="ARBA" id="ARBA00022786"/>
    </source>
</evidence>
<feature type="active site" description="Glycyl thioester intermediate" evidence="3">
    <location>
        <position position="91"/>
    </location>
</feature>
<dbReference type="InterPro" id="IPR000608">
    <property type="entry name" value="UBC"/>
</dbReference>
<sequence length="154" mass="17075">MASAGGDVTRRLQQELMGIMMGADPGASAFPNDDNLFEWTATLCGSEDTAYEGLTYKLKLVFPDTYPYKAPLITFETPCFHPNVDEHGNICLDILKEKWSSAFSVSTILQSLRSLLADPNNESPLNTEAAQLWADQDKYRQVCKQKYQEGAGEA</sequence>
<dbReference type="Gene3D" id="3.10.110.10">
    <property type="entry name" value="Ubiquitin Conjugating Enzyme"/>
    <property type="match status" value="1"/>
</dbReference>
<proteinExistence type="inferred from homology"/>
<keyword evidence="7" id="KW-1185">Reference proteome</keyword>
<evidence type="ECO:0000256" key="3">
    <source>
        <dbReference type="PROSITE-ProRule" id="PRU10133"/>
    </source>
</evidence>
<comment type="similarity">
    <text evidence="4">Belongs to the ubiquitin-conjugating enzyme family.</text>
</comment>
<dbReference type="PROSITE" id="PS50127">
    <property type="entry name" value="UBC_2"/>
    <property type="match status" value="1"/>
</dbReference>
<dbReference type="InParanoid" id="D7G9D3"/>
<dbReference type="STRING" id="2880.D7G9D3"/>
<organism evidence="6 7">
    <name type="scientific">Ectocarpus siliculosus</name>
    <name type="common">Brown alga</name>
    <name type="synonym">Conferva siliculosa</name>
    <dbReference type="NCBI Taxonomy" id="2880"/>
    <lineage>
        <taxon>Eukaryota</taxon>
        <taxon>Sar</taxon>
        <taxon>Stramenopiles</taxon>
        <taxon>Ochrophyta</taxon>
        <taxon>PX clade</taxon>
        <taxon>Phaeophyceae</taxon>
        <taxon>Ectocarpales</taxon>
        <taxon>Ectocarpaceae</taxon>
        <taxon>Ectocarpus</taxon>
    </lineage>
</organism>
<dbReference type="eggNOG" id="KOG0421">
    <property type="taxonomic scope" value="Eukaryota"/>
</dbReference>
<dbReference type="Proteomes" id="UP000002630">
    <property type="component" value="Linkage Group LG22"/>
</dbReference>
<dbReference type="GO" id="GO:0005524">
    <property type="term" value="F:ATP binding"/>
    <property type="evidence" value="ECO:0007669"/>
    <property type="project" value="UniProtKB-UniRule"/>
</dbReference>
<keyword evidence="2 4" id="KW-0833">Ubl conjugation pathway</keyword>
<dbReference type="InterPro" id="IPR016135">
    <property type="entry name" value="UBQ-conjugating_enzyme/RWD"/>
</dbReference>
<evidence type="ECO:0000259" key="5">
    <source>
        <dbReference type="PROSITE" id="PS50127"/>
    </source>
</evidence>
<dbReference type="InterPro" id="IPR050113">
    <property type="entry name" value="Ub_conjugating_enzyme"/>
</dbReference>
<keyword evidence="1" id="KW-0808">Transferase</keyword>
<evidence type="ECO:0000256" key="4">
    <source>
        <dbReference type="RuleBase" id="RU362109"/>
    </source>
</evidence>
<evidence type="ECO:0000313" key="6">
    <source>
        <dbReference type="EMBL" id="CBJ28273.1"/>
    </source>
</evidence>
<evidence type="ECO:0000313" key="7">
    <source>
        <dbReference type="Proteomes" id="UP000002630"/>
    </source>
</evidence>
<keyword evidence="4" id="KW-0547">Nucleotide-binding</keyword>
<dbReference type="EMBL" id="FN649747">
    <property type="protein sequence ID" value="CBJ28273.1"/>
    <property type="molecule type" value="Genomic_DNA"/>
</dbReference>
<dbReference type="OMA" id="PKDNHAV"/>
<feature type="domain" description="UBC core" evidence="5">
    <location>
        <begin position="7"/>
        <end position="152"/>
    </location>
</feature>
<dbReference type="CDD" id="cd23791">
    <property type="entry name" value="UBCc_UBE2C"/>
    <property type="match status" value="1"/>
</dbReference>
<evidence type="ECO:0000256" key="1">
    <source>
        <dbReference type="ARBA" id="ARBA00022679"/>
    </source>
</evidence>
<dbReference type="InterPro" id="IPR023313">
    <property type="entry name" value="UBQ-conjugating_AS"/>
</dbReference>
<accession>D7G9D3</accession>